<gene>
    <name evidence="1" type="ORF">DERP_002051</name>
</gene>
<sequence>MKYLTTLVYFYCIDYIVPICHKMSVVILVHVVDYSIIEMLEDGFENHDTAEDWKPMKNS</sequence>
<proteinExistence type="predicted"/>
<reference evidence="1 2" key="2">
    <citation type="journal article" date="2022" name="Mol. Biol. Evol.">
        <title>Comparative Genomics Reveals Insights into the Divergent Evolution of Astigmatic Mites and Household Pest Adaptations.</title>
        <authorList>
            <person name="Xiong Q."/>
            <person name="Wan A.T."/>
            <person name="Liu X."/>
            <person name="Fung C.S."/>
            <person name="Xiao X."/>
            <person name="Malainual N."/>
            <person name="Hou J."/>
            <person name="Wang L."/>
            <person name="Wang M."/>
            <person name="Yang K.Y."/>
            <person name="Cui Y."/>
            <person name="Leung E.L."/>
            <person name="Nong W."/>
            <person name="Shin S.K."/>
            <person name="Au S.W."/>
            <person name="Jeong K.Y."/>
            <person name="Chew F.T."/>
            <person name="Hui J.H."/>
            <person name="Leung T.F."/>
            <person name="Tungtrongchitr A."/>
            <person name="Zhong N."/>
            <person name="Liu Z."/>
            <person name="Tsui S.K."/>
        </authorList>
    </citation>
    <scope>NUCLEOTIDE SEQUENCE [LARGE SCALE GENOMIC DNA]</scope>
    <source>
        <strain evidence="1">Derp</strain>
    </source>
</reference>
<dbReference type="EMBL" id="NJHN03000037">
    <property type="protein sequence ID" value="KAH9421763.1"/>
    <property type="molecule type" value="Genomic_DNA"/>
</dbReference>
<accession>A0ABQ8JGN9</accession>
<evidence type="ECO:0000313" key="1">
    <source>
        <dbReference type="EMBL" id="KAH9421763.1"/>
    </source>
</evidence>
<evidence type="ECO:0000313" key="2">
    <source>
        <dbReference type="Proteomes" id="UP000887458"/>
    </source>
</evidence>
<comment type="caution">
    <text evidence="1">The sequence shown here is derived from an EMBL/GenBank/DDBJ whole genome shotgun (WGS) entry which is preliminary data.</text>
</comment>
<reference evidence="1 2" key="1">
    <citation type="journal article" date="2018" name="J. Allergy Clin. Immunol.">
        <title>High-quality assembly of Dermatophagoides pteronyssinus genome and transcriptome reveals a wide range of novel allergens.</title>
        <authorList>
            <person name="Liu X.Y."/>
            <person name="Yang K.Y."/>
            <person name="Wang M.Q."/>
            <person name="Kwok J.S."/>
            <person name="Zeng X."/>
            <person name="Yang Z."/>
            <person name="Xiao X.J."/>
            <person name="Lau C.P."/>
            <person name="Li Y."/>
            <person name="Huang Z.M."/>
            <person name="Ba J.G."/>
            <person name="Yim A.K."/>
            <person name="Ouyang C.Y."/>
            <person name="Ngai S.M."/>
            <person name="Chan T.F."/>
            <person name="Leung E.L."/>
            <person name="Liu L."/>
            <person name="Liu Z.G."/>
            <person name="Tsui S.K."/>
        </authorList>
    </citation>
    <scope>NUCLEOTIDE SEQUENCE [LARGE SCALE GENOMIC DNA]</scope>
    <source>
        <strain evidence="1">Derp</strain>
    </source>
</reference>
<dbReference type="Proteomes" id="UP000887458">
    <property type="component" value="Unassembled WGS sequence"/>
</dbReference>
<name>A0ABQ8JGN9_DERPT</name>
<organism evidence="1 2">
    <name type="scientific">Dermatophagoides pteronyssinus</name>
    <name type="common">European house dust mite</name>
    <dbReference type="NCBI Taxonomy" id="6956"/>
    <lineage>
        <taxon>Eukaryota</taxon>
        <taxon>Metazoa</taxon>
        <taxon>Ecdysozoa</taxon>
        <taxon>Arthropoda</taxon>
        <taxon>Chelicerata</taxon>
        <taxon>Arachnida</taxon>
        <taxon>Acari</taxon>
        <taxon>Acariformes</taxon>
        <taxon>Sarcoptiformes</taxon>
        <taxon>Astigmata</taxon>
        <taxon>Psoroptidia</taxon>
        <taxon>Analgoidea</taxon>
        <taxon>Pyroglyphidae</taxon>
        <taxon>Dermatophagoidinae</taxon>
        <taxon>Dermatophagoides</taxon>
    </lineage>
</organism>
<keyword evidence="2" id="KW-1185">Reference proteome</keyword>
<protein>
    <submittedName>
        <fullName evidence="1">Uncharacterized protein</fullName>
    </submittedName>
</protein>